<feature type="transmembrane region" description="Helical" evidence="8">
    <location>
        <begin position="76"/>
        <end position="100"/>
    </location>
</feature>
<dbReference type="GO" id="GO:0004252">
    <property type="term" value="F:serine-type endopeptidase activity"/>
    <property type="evidence" value="ECO:0007669"/>
    <property type="project" value="InterPro"/>
</dbReference>
<dbReference type="InterPro" id="IPR035952">
    <property type="entry name" value="Rhomboid-like_sf"/>
</dbReference>
<feature type="transmembrane region" description="Helical" evidence="8">
    <location>
        <begin position="12"/>
        <end position="36"/>
    </location>
</feature>
<keyword evidence="6 8" id="KW-1133">Transmembrane helix</keyword>
<organism evidence="10 11">
    <name type="scientific">Yoonia maricola</name>
    <dbReference type="NCBI Taxonomy" id="420999"/>
    <lineage>
        <taxon>Bacteria</taxon>
        <taxon>Pseudomonadati</taxon>
        <taxon>Pseudomonadota</taxon>
        <taxon>Alphaproteobacteria</taxon>
        <taxon>Rhodobacterales</taxon>
        <taxon>Paracoccaceae</taxon>
        <taxon>Yoonia</taxon>
    </lineage>
</organism>
<dbReference type="RefSeq" id="WP_100369361.1">
    <property type="nucleotide sequence ID" value="NZ_PGTY01000003.1"/>
</dbReference>
<dbReference type="SUPFAM" id="SSF144091">
    <property type="entry name" value="Rhomboid-like"/>
    <property type="match status" value="1"/>
</dbReference>
<feature type="transmembrane region" description="Helical" evidence="8">
    <location>
        <begin position="193"/>
        <end position="215"/>
    </location>
</feature>
<dbReference type="EMBL" id="PGTY01000003">
    <property type="protein sequence ID" value="PJI85312.1"/>
    <property type="molecule type" value="Genomic_DNA"/>
</dbReference>
<keyword evidence="2" id="KW-0645">Protease</keyword>
<dbReference type="Proteomes" id="UP000228531">
    <property type="component" value="Unassembled WGS sequence"/>
</dbReference>
<dbReference type="Gene3D" id="1.20.1540.10">
    <property type="entry name" value="Rhomboid-like"/>
    <property type="match status" value="1"/>
</dbReference>
<keyword evidence="3 8" id="KW-0812">Transmembrane</keyword>
<dbReference type="PANTHER" id="PTHR22936">
    <property type="entry name" value="RHOMBOID-RELATED"/>
    <property type="match status" value="1"/>
</dbReference>
<dbReference type="GO" id="GO:0016020">
    <property type="term" value="C:membrane"/>
    <property type="evidence" value="ECO:0007669"/>
    <property type="project" value="UniProtKB-SubCell"/>
</dbReference>
<name>A0A2M8W2Z6_9RHOB</name>
<protein>
    <submittedName>
        <fullName evidence="10">Rhomboid family protein</fullName>
    </submittedName>
</protein>
<evidence type="ECO:0000256" key="4">
    <source>
        <dbReference type="ARBA" id="ARBA00022801"/>
    </source>
</evidence>
<evidence type="ECO:0000313" key="11">
    <source>
        <dbReference type="Proteomes" id="UP000228531"/>
    </source>
</evidence>
<keyword evidence="5" id="KW-0720">Serine protease</keyword>
<evidence type="ECO:0000259" key="9">
    <source>
        <dbReference type="Pfam" id="PF01694"/>
    </source>
</evidence>
<keyword evidence="7 8" id="KW-0472">Membrane</keyword>
<comment type="subcellular location">
    <subcellularLocation>
        <location evidence="1">Membrane</location>
        <topology evidence="1">Multi-pass membrane protein</topology>
    </subcellularLocation>
</comment>
<evidence type="ECO:0000256" key="2">
    <source>
        <dbReference type="ARBA" id="ARBA00022670"/>
    </source>
</evidence>
<dbReference type="PANTHER" id="PTHR22936:SF69">
    <property type="entry name" value="RHOMBOID-LIKE PROTEIN"/>
    <property type="match status" value="1"/>
</dbReference>
<evidence type="ECO:0000256" key="5">
    <source>
        <dbReference type="ARBA" id="ARBA00022825"/>
    </source>
</evidence>
<dbReference type="Pfam" id="PF01694">
    <property type="entry name" value="Rhomboid"/>
    <property type="match status" value="1"/>
</dbReference>
<accession>A0A2M8W2Z6</accession>
<feature type="domain" description="Peptidase S54 rhomboid" evidence="9">
    <location>
        <begin position="73"/>
        <end position="211"/>
    </location>
</feature>
<evidence type="ECO:0000313" key="10">
    <source>
        <dbReference type="EMBL" id="PJI85312.1"/>
    </source>
</evidence>
<evidence type="ECO:0000256" key="3">
    <source>
        <dbReference type="ARBA" id="ARBA00022692"/>
    </source>
</evidence>
<dbReference type="InterPro" id="IPR022764">
    <property type="entry name" value="Peptidase_S54_rhomboid_dom"/>
</dbReference>
<proteinExistence type="predicted"/>
<evidence type="ECO:0000256" key="6">
    <source>
        <dbReference type="ARBA" id="ARBA00022989"/>
    </source>
</evidence>
<dbReference type="AlphaFoldDB" id="A0A2M8W2Z6"/>
<dbReference type="GO" id="GO:0006508">
    <property type="term" value="P:proteolysis"/>
    <property type="evidence" value="ECO:0007669"/>
    <property type="project" value="UniProtKB-KW"/>
</dbReference>
<gene>
    <name evidence="10" type="ORF">BC777_3313</name>
</gene>
<keyword evidence="11" id="KW-1185">Reference proteome</keyword>
<evidence type="ECO:0000256" key="8">
    <source>
        <dbReference type="SAM" id="Phobius"/>
    </source>
</evidence>
<evidence type="ECO:0000256" key="7">
    <source>
        <dbReference type="ARBA" id="ARBA00023136"/>
    </source>
</evidence>
<dbReference type="OrthoDB" id="7836448at2"/>
<feature type="transmembrane region" description="Helical" evidence="8">
    <location>
        <begin position="168"/>
        <end position="187"/>
    </location>
</feature>
<sequence>MKPESPFNALPPVVVMLTLLIVGIEVVFQLANYGIIGGPRGVGWRVSAINAYGYSPAILDRVLVNGDYSFDMLKRFVTYTFINGQLTQVAFCGALTLALGKFTAEYYGSLKVMFLYLATSVAGAIVFGLFVESHYPLIGGFTPVYGLIGAYTYALWLRLGEAGENQIMAFRLIGFLLMLQLAFGLIFGGNNQWIAELTGFVTGFLLAVVLAPGGWNSLVSRMRERS</sequence>
<feature type="transmembrane region" description="Helical" evidence="8">
    <location>
        <begin position="112"/>
        <end position="131"/>
    </location>
</feature>
<dbReference type="InterPro" id="IPR002610">
    <property type="entry name" value="Peptidase_S54_rhomboid-like"/>
</dbReference>
<evidence type="ECO:0000256" key="1">
    <source>
        <dbReference type="ARBA" id="ARBA00004141"/>
    </source>
</evidence>
<comment type="caution">
    <text evidence="10">The sequence shown here is derived from an EMBL/GenBank/DDBJ whole genome shotgun (WGS) entry which is preliminary data.</text>
</comment>
<feature type="transmembrane region" description="Helical" evidence="8">
    <location>
        <begin position="137"/>
        <end position="156"/>
    </location>
</feature>
<keyword evidence="4" id="KW-0378">Hydrolase</keyword>
<reference evidence="10 11" key="1">
    <citation type="submission" date="2017-11" db="EMBL/GenBank/DDBJ databases">
        <title>Genomic Encyclopedia of Archaeal and Bacterial Type Strains, Phase II (KMG-II): From Individual Species to Whole Genera.</title>
        <authorList>
            <person name="Goeker M."/>
        </authorList>
    </citation>
    <scope>NUCLEOTIDE SEQUENCE [LARGE SCALE GENOMIC DNA]</scope>
    <source>
        <strain evidence="10 11">DSM 29128</strain>
    </source>
</reference>